<evidence type="ECO:0000313" key="2">
    <source>
        <dbReference type="EMBL" id="ETM51467.1"/>
    </source>
</evidence>
<dbReference type="AlphaFoldDB" id="W2NS34"/>
<organism evidence="2">
    <name type="scientific">Phytophthora nicotianae</name>
    <name type="common">Potato buckeye rot agent</name>
    <name type="synonym">Phytophthora parasitica</name>
    <dbReference type="NCBI Taxonomy" id="4792"/>
    <lineage>
        <taxon>Eukaryota</taxon>
        <taxon>Sar</taxon>
        <taxon>Stramenopiles</taxon>
        <taxon>Oomycota</taxon>
        <taxon>Peronosporomycetes</taxon>
        <taxon>Peronosporales</taxon>
        <taxon>Peronosporaceae</taxon>
        <taxon>Phytophthora</taxon>
    </lineage>
</organism>
<proteinExistence type="predicted"/>
<dbReference type="EMBL" id="KI691820">
    <property type="protein sequence ID" value="ETM51467.1"/>
    <property type="molecule type" value="Genomic_DNA"/>
</dbReference>
<accession>W2NS34</accession>
<dbReference type="VEuPathDB" id="FungiDB:PPTG_19200"/>
<sequence length="463" mass="52900">MLSVIYHERERGQSTLTVFCTCPPPCSSFRKMPATEHIVNASKLPSNFGLTPMSPDDSTTRNEFEAIVVDELSALLDCVQGNPSSSDELCSSPLPIARHRSITTGKRKRSFGSDDDESKEPHTRMRTYTARKKEIEALMAELPALESYVDYLKHQAAKISNQTNSTQKQQLVNSCLRDKAHRQQFALARVHSALSDFTSRQEKLIPFDYFIHLRKDRRNRLQTLLNMKPRMLRNARRFMHERTAFMDLSVPSSEQSCYVSPSGDYCTVKFVVLPLEGDFSARQVFDTLKFYLFHMEIMISEATGDLTLCEEEEADNTAVSQHRFLRSTPSGYQVESNDVIFSHFDEHNEEFGDGREYGIIVIDCVDKDELHPYSPDEKLRQDLTSILTVQTYKDKVSCSQNPKKLQIKTQVVMTRSNFFKLHHTTLPLSKIEMQETIDRLACRGNLLFNAVRASVSSGREPVL</sequence>
<dbReference type="Proteomes" id="UP000054532">
    <property type="component" value="Unassembled WGS sequence"/>
</dbReference>
<feature type="compositionally biased region" description="Basic residues" evidence="1">
    <location>
        <begin position="97"/>
        <end position="110"/>
    </location>
</feature>
<protein>
    <submittedName>
        <fullName evidence="2">Uncharacterized protein</fullName>
    </submittedName>
</protein>
<reference evidence="2" key="1">
    <citation type="submission" date="2013-11" db="EMBL/GenBank/DDBJ databases">
        <title>The Genome Sequence of Phytophthora parasitica IAC_01/95.</title>
        <authorList>
            <consortium name="The Broad Institute Genomics Platform"/>
            <person name="Russ C."/>
            <person name="Tyler B."/>
            <person name="Panabieres F."/>
            <person name="Shan W."/>
            <person name="Tripathy S."/>
            <person name="Grunwald N."/>
            <person name="Machado M."/>
            <person name="Johnson C.S."/>
            <person name="Arredondo F."/>
            <person name="Hong C."/>
            <person name="Coffey M."/>
            <person name="Young S.K."/>
            <person name="Zeng Q."/>
            <person name="Gargeya S."/>
            <person name="Fitzgerald M."/>
            <person name="Abouelleil A."/>
            <person name="Alvarado L."/>
            <person name="Chapman S.B."/>
            <person name="Gainer-Dewar J."/>
            <person name="Goldberg J."/>
            <person name="Griggs A."/>
            <person name="Gujja S."/>
            <person name="Hansen M."/>
            <person name="Howarth C."/>
            <person name="Imamovic A."/>
            <person name="Ireland A."/>
            <person name="Larimer J."/>
            <person name="McCowan C."/>
            <person name="Murphy C."/>
            <person name="Pearson M."/>
            <person name="Poon T.W."/>
            <person name="Priest M."/>
            <person name="Roberts A."/>
            <person name="Saif S."/>
            <person name="Shea T."/>
            <person name="Sykes S."/>
            <person name="Wortman J."/>
            <person name="Nusbaum C."/>
            <person name="Birren B."/>
        </authorList>
    </citation>
    <scope>NUCLEOTIDE SEQUENCE [LARGE SCALE GENOMIC DNA]</scope>
    <source>
        <strain evidence="2">IAC_01/95</strain>
    </source>
</reference>
<evidence type="ECO:0000256" key="1">
    <source>
        <dbReference type="SAM" id="MobiDB-lite"/>
    </source>
</evidence>
<name>W2NS34_PHYNI</name>
<gene>
    <name evidence="2" type="ORF">L914_04685</name>
</gene>
<feature type="region of interest" description="Disordered" evidence="1">
    <location>
        <begin position="84"/>
        <end position="127"/>
    </location>
</feature>